<keyword evidence="3" id="KW-1185">Reference proteome</keyword>
<feature type="domain" description="VTC" evidence="1">
    <location>
        <begin position="7"/>
        <end position="231"/>
    </location>
</feature>
<organism evidence="2 3">
    <name type="scientific">Andreesenia angusta</name>
    <dbReference type="NCBI Taxonomy" id="39480"/>
    <lineage>
        <taxon>Bacteria</taxon>
        <taxon>Bacillati</taxon>
        <taxon>Bacillota</taxon>
        <taxon>Tissierellia</taxon>
        <taxon>Tissierellales</taxon>
        <taxon>Gottschalkiaceae</taxon>
        <taxon>Andreesenia</taxon>
    </lineage>
</organism>
<accession>A0A1S1VA99</accession>
<dbReference type="InterPro" id="IPR042267">
    <property type="entry name" value="VTC_sf"/>
</dbReference>
<name>A0A1S1VA99_9FIRM</name>
<dbReference type="CDD" id="cd07750">
    <property type="entry name" value="PolyPPase_VTC_like"/>
    <property type="match status" value="1"/>
</dbReference>
<dbReference type="AlphaFoldDB" id="A0A1S1VA99"/>
<dbReference type="STRING" id="39480.EUAN_04070"/>
<comment type="caution">
    <text evidence="2">The sequence shown here is derived from an EMBL/GenBank/DDBJ whole genome shotgun (WGS) entry which is preliminary data.</text>
</comment>
<dbReference type="GO" id="GO:0006799">
    <property type="term" value="P:polyphosphate biosynthetic process"/>
    <property type="evidence" value="ECO:0007669"/>
    <property type="project" value="UniProtKB-ARBA"/>
</dbReference>
<dbReference type="SUPFAM" id="SSF55154">
    <property type="entry name" value="CYTH-like phosphatases"/>
    <property type="match status" value="1"/>
</dbReference>
<dbReference type="EMBL" id="MKIE01000001">
    <property type="protein sequence ID" value="OHW63543.1"/>
    <property type="molecule type" value="Genomic_DNA"/>
</dbReference>
<evidence type="ECO:0000313" key="3">
    <source>
        <dbReference type="Proteomes" id="UP000180254"/>
    </source>
</evidence>
<sequence>MAIQIFKRRERKYLLEEAVFEEMKERLLEHMYLDGHSGSKRGYYIYNVYYDTDQDELIRHSISSPYYKEKLRLRSYSEISSSDEHVYMEIKKKIGGVVSKRRISLKLRDAELFIGQGKLPRAEGCMDRQIVDEIAYLLKRHSLKPKVFIGYERVAYFGREDSNLRVTFDSRIATRRKDLDLSTSDCDELLIPDGKRLMEVKFSDSSPLWLSKMLSELEVYNTKFSKYGNEFKRYCNKSTRNLERM</sequence>
<dbReference type="OrthoDB" id="185578at2"/>
<reference evidence="2 3" key="1">
    <citation type="submission" date="2016-09" db="EMBL/GenBank/DDBJ databases">
        <title>Genome sequence of Eubacterium angustum.</title>
        <authorList>
            <person name="Poehlein A."/>
            <person name="Daniel R."/>
        </authorList>
    </citation>
    <scope>NUCLEOTIDE SEQUENCE [LARGE SCALE GENOMIC DNA]</scope>
    <source>
        <strain evidence="2 3">DSM 1989</strain>
    </source>
</reference>
<gene>
    <name evidence="2" type="ORF">EUAN_04070</name>
</gene>
<proteinExistence type="predicted"/>
<dbReference type="InterPro" id="IPR033469">
    <property type="entry name" value="CYTH-like_dom_sf"/>
</dbReference>
<dbReference type="Proteomes" id="UP000180254">
    <property type="component" value="Unassembled WGS sequence"/>
</dbReference>
<dbReference type="Gene3D" id="3.20.100.30">
    <property type="entry name" value="VTC, catalytic tunnel domain"/>
    <property type="match status" value="1"/>
</dbReference>
<evidence type="ECO:0000313" key="2">
    <source>
        <dbReference type="EMBL" id="OHW63543.1"/>
    </source>
</evidence>
<protein>
    <submittedName>
        <fullName evidence="2">VTC domain protein</fullName>
    </submittedName>
</protein>
<evidence type="ECO:0000259" key="1">
    <source>
        <dbReference type="Pfam" id="PF09359"/>
    </source>
</evidence>
<dbReference type="RefSeq" id="WP_071061102.1">
    <property type="nucleotide sequence ID" value="NZ_MKIE01000001.1"/>
</dbReference>
<dbReference type="Pfam" id="PF09359">
    <property type="entry name" value="VTC"/>
    <property type="match status" value="1"/>
</dbReference>
<dbReference type="InterPro" id="IPR018966">
    <property type="entry name" value="VTC_domain"/>
</dbReference>